<dbReference type="InParanoid" id="A2E974"/>
<dbReference type="KEGG" id="tva:4768695"/>
<gene>
    <name evidence="1" type="ORF">TVAG_121630</name>
</gene>
<keyword evidence="2" id="KW-1185">Reference proteome</keyword>
<dbReference type="Gene3D" id="1.25.10.10">
    <property type="entry name" value="Leucine-rich Repeat Variant"/>
    <property type="match status" value="1"/>
</dbReference>
<sequence length="818" mass="92208">MNNQYTALFKQLTNYTASDAQDPKEQPDNAKLWEMLLDVASQSDNLQIYFEVFSHYLNLVPEFRSTPCQRLLDTMAKGADKSIKAEERAKIVLPLFIALPFTTCENAVQIIKSAIAIADDLMKEKNDIPTQYIENFDDILLDAIEVDYVPEILKAFKDSIEGDMFVAGLLCFAPVVADACRMAPEMISDYIAYIAKAFEGELLSKAAGCRFIDFLCDYFMDDMEVCPPLQQLLDFVLPLMNESNINCVKIAYHALCAMVDAHVFPEEDVDAILALLDKFTTPTAYKYFFKILRIILSPDDDSCDCGDECCEHHHDDDGEHVNLQTVQKLLTFSVETIKSDKSNLIKSHCFDLLADIASLDKDYIEDSYQEVFAVAKKFIDENQYETYPWITAFHIIGQEYFPMQTKENVKQIITAVISNINNEAVGDKKLRYIMFTDVCHLIGKGGSDEHIQEATRIALEILNDSDIKFVSHGCAATICLLPKLSPESAATAFETVSTRAKQTESSEELNQLMETLNQLLEKFSIPHEKIEPLIKAILTGDMKTLNGMKPVDIIPSDGSYFVFLASYIRKYPLPGAEVCNTLIQWLEANVEDSIEMVLEPLSAGVEACAVKEDGAKKIVSIIKEYISKLSPHEISIVEPALDCLTAINQSYPSTLKPVDDIFNYLTEAVQHLAETGEEEDFEYEGVQAMPTVAKFVFNVYANDAEVEVNEDLLGSLVSMMPFTPEFEGTSELLQCLVDMLSDQERFESIVLVTLKMFTELLLLKKTELQEFNIDDEVLKAMKDTLKQICKKKPAIAKQITKEFQSSRSKVNRFNTLIR</sequence>
<dbReference type="Proteomes" id="UP000001542">
    <property type="component" value="Unassembled WGS sequence"/>
</dbReference>
<evidence type="ECO:0000313" key="2">
    <source>
        <dbReference type="Proteomes" id="UP000001542"/>
    </source>
</evidence>
<dbReference type="VEuPathDB" id="TrichDB:TVAGG3_0421600"/>
<dbReference type="SMR" id="A2E974"/>
<dbReference type="OrthoDB" id="10557215at2759"/>
<reference evidence="1" key="1">
    <citation type="submission" date="2006-10" db="EMBL/GenBank/DDBJ databases">
        <authorList>
            <person name="Amadeo P."/>
            <person name="Zhao Q."/>
            <person name="Wortman J."/>
            <person name="Fraser-Liggett C."/>
            <person name="Carlton J."/>
        </authorList>
    </citation>
    <scope>NUCLEOTIDE SEQUENCE</scope>
    <source>
        <strain evidence="1">G3</strain>
    </source>
</reference>
<evidence type="ECO:0000313" key="1">
    <source>
        <dbReference type="EMBL" id="EAY10759.1"/>
    </source>
</evidence>
<dbReference type="EMBL" id="DS113332">
    <property type="protein sequence ID" value="EAY10759.1"/>
    <property type="molecule type" value="Genomic_DNA"/>
</dbReference>
<dbReference type="RefSeq" id="XP_001322982.1">
    <property type="nucleotide sequence ID" value="XM_001322947.1"/>
</dbReference>
<proteinExistence type="predicted"/>
<dbReference type="VEuPathDB" id="TrichDB:TVAG_121630"/>
<accession>A2E974</accession>
<dbReference type="InterPro" id="IPR011989">
    <property type="entry name" value="ARM-like"/>
</dbReference>
<organism evidence="1 2">
    <name type="scientific">Trichomonas vaginalis (strain ATCC PRA-98 / G3)</name>
    <dbReference type="NCBI Taxonomy" id="412133"/>
    <lineage>
        <taxon>Eukaryota</taxon>
        <taxon>Metamonada</taxon>
        <taxon>Parabasalia</taxon>
        <taxon>Trichomonadida</taxon>
        <taxon>Trichomonadidae</taxon>
        <taxon>Trichomonas</taxon>
    </lineage>
</organism>
<dbReference type="InterPro" id="IPR016024">
    <property type="entry name" value="ARM-type_fold"/>
</dbReference>
<reference evidence="1" key="2">
    <citation type="journal article" date="2007" name="Science">
        <title>Draft genome sequence of the sexually transmitted pathogen Trichomonas vaginalis.</title>
        <authorList>
            <person name="Carlton J.M."/>
            <person name="Hirt R.P."/>
            <person name="Silva J.C."/>
            <person name="Delcher A.L."/>
            <person name="Schatz M."/>
            <person name="Zhao Q."/>
            <person name="Wortman J.R."/>
            <person name="Bidwell S.L."/>
            <person name="Alsmark U.C.M."/>
            <person name="Besteiro S."/>
            <person name="Sicheritz-Ponten T."/>
            <person name="Noel C.J."/>
            <person name="Dacks J.B."/>
            <person name="Foster P.G."/>
            <person name="Simillion C."/>
            <person name="Van de Peer Y."/>
            <person name="Miranda-Saavedra D."/>
            <person name="Barton G.J."/>
            <person name="Westrop G.D."/>
            <person name="Mueller S."/>
            <person name="Dessi D."/>
            <person name="Fiori P.L."/>
            <person name="Ren Q."/>
            <person name="Paulsen I."/>
            <person name="Zhang H."/>
            <person name="Bastida-Corcuera F.D."/>
            <person name="Simoes-Barbosa A."/>
            <person name="Brown M.T."/>
            <person name="Hayes R.D."/>
            <person name="Mukherjee M."/>
            <person name="Okumura C.Y."/>
            <person name="Schneider R."/>
            <person name="Smith A.J."/>
            <person name="Vanacova S."/>
            <person name="Villalvazo M."/>
            <person name="Haas B.J."/>
            <person name="Pertea M."/>
            <person name="Feldblyum T.V."/>
            <person name="Utterback T.R."/>
            <person name="Shu C.L."/>
            <person name="Osoegawa K."/>
            <person name="de Jong P.J."/>
            <person name="Hrdy I."/>
            <person name="Horvathova L."/>
            <person name="Zubacova Z."/>
            <person name="Dolezal P."/>
            <person name="Malik S.B."/>
            <person name="Logsdon J.M. Jr."/>
            <person name="Henze K."/>
            <person name="Gupta A."/>
            <person name="Wang C.C."/>
            <person name="Dunne R.L."/>
            <person name="Upcroft J.A."/>
            <person name="Upcroft P."/>
            <person name="White O."/>
            <person name="Salzberg S.L."/>
            <person name="Tang P."/>
            <person name="Chiu C.-H."/>
            <person name="Lee Y.-S."/>
            <person name="Embley T.M."/>
            <person name="Coombs G.H."/>
            <person name="Mottram J.C."/>
            <person name="Tachezy J."/>
            <person name="Fraser-Liggett C.M."/>
            <person name="Johnson P.J."/>
        </authorList>
    </citation>
    <scope>NUCLEOTIDE SEQUENCE [LARGE SCALE GENOMIC DNA]</scope>
    <source>
        <strain evidence="1">G3</strain>
    </source>
</reference>
<evidence type="ECO:0008006" key="3">
    <source>
        <dbReference type="Google" id="ProtNLM"/>
    </source>
</evidence>
<protein>
    <recommendedName>
        <fullName evidence="3">TOG domain-containing protein</fullName>
    </recommendedName>
</protein>
<dbReference type="SUPFAM" id="SSF48371">
    <property type="entry name" value="ARM repeat"/>
    <property type="match status" value="1"/>
</dbReference>
<dbReference type="AlphaFoldDB" id="A2E974"/>
<name>A2E974_TRIV3</name>